<feature type="transmembrane region" description="Helical" evidence="9">
    <location>
        <begin position="1757"/>
        <end position="1777"/>
    </location>
</feature>
<dbReference type="STRING" id="178035.A0A154NXH6"/>
<feature type="transmembrane region" description="Helical" evidence="9">
    <location>
        <begin position="1053"/>
        <end position="1071"/>
    </location>
</feature>
<evidence type="ECO:0008006" key="12">
    <source>
        <dbReference type="Google" id="ProtNLM"/>
    </source>
</evidence>
<keyword evidence="8" id="KW-0807">Transducer</keyword>
<dbReference type="GO" id="GO:0007165">
    <property type="term" value="P:signal transduction"/>
    <property type="evidence" value="ECO:0007669"/>
    <property type="project" value="UniProtKB-KW"/>
</dbReference>
<evidence type="ECO:0000256" key="7">
    <source>
        <dbReference type="ARBA" id="ARBA00023170"/>
    </source>
</evidence>
<dbReference type="GO" id="GO:0005549">
    <property type="term" value="F:odorant binding"/>
    <property type="evidence" value="ECO:0007669"/>
    <property type="project" value="InterPro"/>
</dbReference>
<evidence type="ECO:0000256" key="5">
    <source>
        <dbReference type="ARBA" id="ARBA00022989"/>
    </source>
</evidence>
<evidence type="ECO:0000313" key="11">
    <source>
        <dbReference type="Proteomes" id="UP000076502"/>
    </source>
</evidence>
<feature type="transmembrane region" description="Helical" evidence="9">
    <location>
        <begin position="1876"/>
        <end position="1901"/>
    </location>
</feature>
<dbReference type="OrthoDB" id="6617147at2759"/>
<evidence type="ECO:0000256" key="1">
    <source>
        <dbReference type="ARBA" id="ARBA00004141"/>
    </source>
</evidence>
<evidence type="ECO:0000256" key="2">
    <source>
        <dbReference type="ARBA" id="ARBA00022606"/>
    </source>
</evidence>
<protein>
    <recommendedName>
        <fullName evidence="12">Odorant receptor 13a</fullName>
    </recommendedName>
</protein>
<feature type="transmembrane region" description="Helical" evidence="9">
    <location>
        <begin position="1298"/>
        <end position="1320"/>
    </location>
</feature>
<dbReference type="InterPro" id="IPR004117">
    <property type="entry name" value="7tm6_olfct_rcpt"/>
</dbReference>
<feature type="transmembrane region" description="Helical" evidence="9">
    <location>
        <begin position="1436"/>
        <end position="1457"/>
    </location>
</feature>
<evidence type="ECO:0000256" key="8">
    <source>
        <dbReference type="ARBA" id="ARBA00023224"/>
    </source>
</evidence>
<dbReference type="PANTHER" id="PTHR21137:SF42">
    <property type="entry name" value="ODORANT RECEPTOR 83A"/>
    <property type="match status" value="1"/>
</dbReference>
<keyword evidence="7" id="KW-0675">Receptor</keyword>
<reference evidence="10 11" key="1">
    <citation type="submission" date="2015-07" db="EMBL/GenBank/DDBJ databases">
        <title>The genome of Dufourea novaeangliae.</title>
        <authorList>
            <person name="Pan H."/>
            <person name="Kapheim K."/>
        </authorList>
    </citation>
    <scope>NUCLEOTIDE SEQUENCE [LARGE SCALE GENOMIC DNA]</scope>
    <source>
        <strain evidence="10">0120121106</strain>
        <tissue evidence="10">Whole body</tissue>
    </source>
</reference>
<dbReference type="Pfam" id="PF02949">
    <property type="entry name" value="7tm_6"/>
    <property type="match status" value="5"/>
</dbReference>
<keyword evidence="2" id="KW-0716">Sensory transduction</keyword>
<dbReference type="GO" id="GO:0005886">
    <property type="term" value="C:plasma membrane"/>
    <property type="evidence" value="ECO:0007669"/>
    <property type="project" value="TreeGrafter"/>
</dbReference>
<feature type="transmembrane region" description="Helical" evidence="9">
    <location>
        <begin position="1512"/>
        <end position="1537"/>
    </location>
</feature>
<dbReference type="PANTHER" id="PTHR21137">
    <property type="entry name" value="ODORANT RECEPTOR"/>
    <property type="match status" value="1"/>
</dbReference>
<comment type="subcellular location">
    <subcellularLocation>
        <location evidence="1">Membrane</location>
        <topology evidence="1">Multi-pass membrane protein</topology>
    </subcellularLocation>
</comment>
<sequence>MYARSCSRIDKNRPNNNDHETDLNYTLEMCRWLLKPIGMWPLVKKRACKLEKATSIVILFACFTCLLFVILPSGYSAFIVEKSVQNKVKLLGPVGFCVSSAIKYCYLITKSTVFGRCIEHVQRDWQMVEQPCHRDIMLKHASFSRQLIAICAIFLYTGGMSYHTVMQFLSKERNKQNFTVRLLAYPCFDTLLDTQSSPTYEIVFSVHCVAAIILYTVTTAAYSLAATFVTHICGQIQIQMARLENLVADSRGKSSFQDRLTVIVRSHGEKLVTVRLKECSVRGCKKDSWVFGDEILKNNQLTNASFIQTVVQHVLQQNRIEVRRDLLMQLVLRQPRKLRNFGVSYFRFSNNVEEALREICLTEIVESTLNMCMLEYYCLKCSQMAPASYNVEWYNLPPKEAYNLVLVSAISLYPPKLTAGNIIELSLNTFAAVGGEDVSGLPESTTDGHYLADTHTRMQAIGPMSHWMLGGVNYCCLSLKSKDILSCIEHLETDWKMVKRPNDRQLMLKNAKVGRLIVSIAAVCMNVGVLSHTLIAGFKRAVFQVGNESYSMLRLPCPVYTQLMDVRFSPLNEIVFFLQCWAGLIVNLVTTGACGFAAVFAMHACGQLDIVMLHLEEMVEQNEDQPSAQKKLGTMVDIHLRALDRKYPLEASHALIVFTVVPCVLYILFEDESMHIRMKAIGPMSHWLMGELNYCSLSLKTKDILRCIDHMETDWKTVKRPHDRQLMLKSAKIGRIIMTVAALCMNIGVFSYNFVTGLKKTVLHVGNESYSTLRLPCPFYTKLMDVRYSPANEIVFFLQCFSGLIVNSVTVGACGLAAVFAMHACGQLNIVMSQLEDLVERNKDQPSAQRKMASIVDIHLRALNPRACNTVHHMTYVFALAFCEHSHSRAGCQPSCSVATVHLHDQHVCSIMQPKGQNRLNNYDHETDLDYTLEMCRWLLTPIGVWPLVKKCAGKHERAMSIVLLLVCFTCLLFVILPSGYNIFFVEKSMQNKVKLLGPVGFCLSSAIKYCYLVAKGTVFGRCIEHVQKDWQTVEQPCHRDIMLKHASLSRQLIAICAIFLYTGGMSYHTVMQFLSKDRSKRNFTVRPLTYPCFDTFLDTQSSPTYEIVFSVHCVAAMIMYSVTTAAYSLAATFVTHICGQIQIQMARLENLLGDSREKSSFHDRMTVIVRSHVQVLRFSKNVEKALRGICLTEIVESTLIMCLLEYYCMMCSKMGPASYNVEWYNLPAKEAHNLVLVSAISLYPPKLTAGKIIELSLNTFGTVGGEDVGNLPKSTKDGHYLALLYDPVNKKEKIASIMYIVLCFAVLLFATIPPFYYVIFDEKNTNKRLWALELPHSRGSRLADSAGTQSSRDNAKEVTIYRKVSFYYLITFYAATGFNNTIIPFLAPRWHSNNTKKMLRVPGYDKFFDTQSSPTFEILYSLQLFSSVIKITSTVVATILITTCVCHICSLMQIHIMQLNHFVENRQNLDDRLNPLTMIVHEHAETLRFMSKPLGIWSLIYNDTSRLERTISVVLLTAGFCGLLFIAVPVTLHIIYEEMPLHVRIKKLGPDSYCILALIKYFYLALKGTAIGRCIEHVTNDWRTVKEPRHRDIMLKQAGVSRNLSKLCIVFIYTAGLSYHTVLPVLAKRRIQSNQTTRVLAYGGYDRFFDVQSSPNFEILYGLQCVAGFIKYNVTAAIFSLTVIFVTHICGQMQIQISRLGELTNKRREKDVVGSGSIGVIVQDHVEILRHCRWILSSVGIWPILLKDTSLYLSKLAMGFWHVVVVVTMVPCSLHMKYELNDSLRQLQLAGLMVFCMLSMSKYWALVARRLIFIECIERVQDDWKQVGGFMYHTVVQYMIGSYVDEQNRTIKPLVYPPYSGLYDSQRFPIYQLSCVLQCMCGYVIYSVAISGCGLVAIFVTHVCGQIDIMLSRLENLVDHKENTDPGMRLKEIVKHHIRTLRYRHF</sequence>
<keyword evidence="11" id="KW-1185">Reference proteome</keyword>
<dbReference type="Proteomes" id="UP000076502">
    <property type="component" value="Unassembled WGS sequence"/>
</dbReference>
<feature type="transmembrane region" description="Helical" evidence="9">
    <location>
        <begin position="147"/>
        <end position="165"/>
    </location>
</feature>
<accession>A0A154NXH6</accession>
<keyword evidence="6 9" id="KW-0472">Membrane</keyword>
<keyword evidence="5 9" id="KW-1133">Transmembrane helix</keyword>
<dbReference type="GO" id="GO:0004984">
    <property type="term" value="F:olfactory receptor activity"/>
    <property type="evidence" value="ECO:0007669"/>
    <property type="project" value="InterPro"/>
</dbReference>
<evidence type="ECO:0000256" key="6">
    <source>
        <dbReference type="ARBA" id="ARBA00023136"/>
    </source>
</evidence>
<organism evidence="10 11">
    <name type="scientific">Dufourea novaeangliae</name>
    <name type="common">Sweat bee</name>
    <dbReference type="NCBI Taxonomy" id="178035"/>
    <lineage>
        <taxon>Eukaryota</taxon>
        <taxon>Metazoa</taxon>
        <taxon>Ecdysozoa</taxon>
        <taxon>Arthropoda</taxon>
        <taxon>Hexapoda</taxon>
        <taxon>Insecta</taxon>
        <taxon>Pterygota</taxon>
        <taxon>Neoptera</taxon>
        <taxon>Endopterygota</taxon>
        <taxon>Hymenoptera</taxon>
        <taxon>Apocrita</taxon>
        <taxon>Aculeata</taxon>
        <taxon>Apoidea</taxon>
        <taxon>Anthophila</taxon>
        <taxon>Halictidae</taxon>
        <taxon>Rophitinae</taxon>
        <taxon>Dufourea</taxon>
    </lineage>
</organism>
<evidence type="ECO:0000256" key="9">
    <source>
        <dbReference type="SAM" id="Phobius"/>
    </source>
</evidence>
<feature type="transmembrane region" description="Helical" evidence="9">
    <location>
        <begin position="202"/>
        <end position="233"/>
    </location>
</feature>
<feature type="transmembrane region" description="Helical" evidence="9">
    <location>
        <begin position="959"/>
        <end position="984"/>
    </location>
</feature>
<keyword evidence="4" id="KW-0552">Olfaction</keyword>
<evidence type="ECO:0000256" key="3">
    <source>
        <dbReference type="ARBA" id="ARBA00022692"/>
    </source>
</evidence>
<name>A0A154NXH6_DUFNO</name>
<evidence type="ECO:0000313" key="10">
    <source>
        <dbReference type="EMBL" id="KZC04303.1"/>
    </source>
</evidence>
<evidence type="ECO:0000256" key="4">
    <source>
        <dbReference type="ARBA" id="ARBA00022725"/>
    </source>
</evidence>
<feature type="transmembrane region" description="Helical" evidence="9">
    <location>
        <begin position="574"/>
        <end position="602"/>
    </location>
</feature>
<proteinExistence type="predicted"/>
<dbReference type="EMBL" id="KQ434778">
    <property type="protein sequence ID" value="KZC04303.1"/>
    <property type="molecule type" value="Genomic_DNA"/>
</dbReference>
<feature type="transmembrane region" description="Helical" evidence="9">
    <location>
        <begin position="996"/>
        <end position="1015"/>
    </location>
</feature>
<feature type="transmembrane region" description="Helical" evidence="9">
    <location>
        <begin position="733"/>
        <end position="755"/>
    </location>
</feature>
<feature type="transmembrane region" description="Helical" evidence="9">
    <location>
        <begin position="1789"/>
        <end position="1806"/>
    </location>
</feature>
<feature type="transmembrane region" description="Helical" evidence="9">
    <location>
        <begin position="1367"/>
        <end position="1388"/>
    </location>
</feature>
<feature type="transmembrane region" description="Helical" evidence="9">
    <location>
        <begin position="53"/>
        <end position="78"/>
    </location>
</feature>
<feature type="transmembrane region" description="Helical" evidence="9">
    <location>
        <begin position="651"/>
        <end position="669"/>
    </location>
</feature>
<feature type="transmembrane region" description="Helical" evidence="9">
    <location>
        <begin position="90"/>
        <end position="109"/>
    </location>
</feature>
<feature type="transmembrane region" description="Helical" evidence="9">
    <location>
        <begin position="1670"/>
        <end position="1691"/>
    </location>
</feature>
<gene>
    <name evidence="10" type="ORF">WN55_02664</name>
</gene>
<keyword evidence="3 9" id="KW-0812">Transmembrane</keyword>
<feature type="transmembrane region" description="Helical" evidence="9">
    <location>
        <begin position="1108"/>
        <end position="1139"/>
    </location>
</feature>
<feature type="transmembrane region" description="Helical" evidence="9">
    <location>
        <begin position="1605"/>
        <end position="1628"/>
    </location>
</feature>